<keyword evidence="1" id="KW-0732">Signal</keyword>
<evidence type="ECO:0000256" key="1">
    <source>
        <dbReference type="SAM" id="SignalP"/>
    </source>
</evidence>
<dbReference type="EnsemblFungi" id="MAPG_01922T0">
    <property type="protein sequence ID" value="MAPG_01922T0"/>
    <property type="gene ID" value="MAPG_01922"/>
</dbReference>
<dbReference type="AlphaFoldDB" id="A0A0C4DPZ1"/>
<evidence type="ECO:0000313" key="4">
    <source>
        <dbReference type="Proteomes" id="UP000011715"/>
    </source>
</evidence>
<proteinExistence type="predicted"/>
<dbReference type="eggNOG" id="ENOG502SH6C">
    <property type="taxonomic scope" value="Eukaryota"/>
</dbReference>
<accession>A0A0C4DPZ1</accession>
<reference evidence="3" key="5">
    <citation type="submission" date="2015-06" db="UniProtKB">
        <authorList>
            <consortium name="EnsemblFungi"/>
        </authorList>
    </citation>
    <scope>IDENTIFICATION</scope>
    <source>
        <strain evidence="3">ATCC 64411</strain>
    </source>
</reference>
<name>A0A0C4DPZ1_MAGP6</name>
<evidence type="ECO:0000313" key="2">
    <source>
        <dbReference type="EMBL" id="KLU82854.1"/>
    </source>
</evidence>
<gene>
    <name evidence="2" type="ORF">MAPG_01922</name>
</gene>
<dbReference type="EMBL" id="ADBL01000481">
    <property type="status" value="NOT_ANNOTATED_CDS"/>
    <property type="molecule type" value="Genomic_DNA"/>
</dbReference>
<reference evidence="2" key="3">
    <citation type="submission" date="2011-03" db="EMBL/GenBank/DDBJ databases">
        <title>Annotation of Magnaporthe poae ATCC 64411.</title>
        <authorList>
            <person name="Ma L.-J."/>
            <person name="Dead R."/>
            <person name="Young S.K."/>
            <person name="Zeng Q."/>
            <person name="Gargeya S."/>
            <person name="Fitzgerald M."/>
            <person name="Haas B."/>
            <person name="Abouelleil A."/>
            <person name="Alvarado L."/>
            <person name="Arachchi H.M."/>
            <person name="Berlin A."/>
            <person name="Brown A."/>
            <person name="Chapman S.B."/>
            <person name="Chen Z."/>
            <person name="Dunbar C."/>
            <person name="Freedman E."/>
            <person name="Gearin G."/>
            <person name="Gellesch M."/>
            <person name="Goldberg J."/>
            <person name="Griggs A."/>
            <person name="Gujja S."/>
            <person name="Heiman D."/>
            <person name="Howarth C."/>
            <person name="Larson L."/>
            <person name="Lui A."/>
            <person name="MacDonald P.J.P."/>
            <person name="Mehta T."/>
            <person name="Montmayeur A."/>
            <person name="Murphy C."/>
            <person name="Neiman D."/>
            <person name="Pearson M."/>
            <person name="Priest M."/>
            <person name="Roberts A."/>
            <person name="Saif S."/>
            <person name="Shea T."/>
            <person name="Shenoy N."/>
            <person name="Sisk P."/>
            <person name="Stolte C."/>
            <person name="Sykes S."/>
            <person name="Yandava C."/>
            <person name="Wortman J."/>
            <person name="Nusbaum C."/>
            <person name="Birren B."/>
        </authorList>
    </citation>
    <scope>NUCLEOTIDE SEQUENCE</scope>
    <source>
        <strain evidence="2">ATCC 64411</strain>
    </source>
</reference>
<dbReference type="VEuPathDB" id="FungiDB:MAPG_01922"/>
<feature type="chain" id="PRO_5009385216" description="Ricin B lectin" evidence="1">
    <location>
        <begin position="20"/>
        <end position="177"/>
    </location>
</feature>
<evidence type="ECO:0000313" key="3">
    <source>
        <dbReference type="EnsemblFungi" id="MAPG_01922T0"/>
    </source>
</evidence>
<dbReference type="OrthoDB" id="4426724at2759"/>
<protein>
    <recommendedName>
        <fullName evidence="5">Ricin B lectin</fullName>
    </recommendedName>
</protein>
<reference evidence="3" key="4">
    <citation type="journal article" date="2015" name="G3 (Bethesda)">
        <title>Genome sequences of three phytopathogenic species of the Magnaporthaceae family of fungi.</title>
        <authorList>
            <person name="Okagaki L.H."/>
            <person name="Nunes C.C."/>
            <person name="Sailsbery J."/>
            <person name="Clay B."/>
            <person name="Brown D."/>
            <person name="John T."/>
            <person name="Oh Y."/>
            <person name="Young N."/>
            <person name="Fitzgerald M."/>
            <person name="Haas B.J."/>
            <person name="Zeng Q."/>
            <person name="Young S."/>
            <person name="Adiconis X."/>
            <person name="Fan L."/>
            <person name="Levin J.Z."/>
            <person name="Mitchell T.K."/>
            <person name="Okubara P.A."/>
            <person name="Farman M.L."/>
            <person name="Kohn L.M."/>
            <person name="Birren B."/>
            <person name="Ma L.-J."/>
            <person name="Dean R.A."/>
        </authorList>
    </citation>
    <scope>NUCLEOTIDE SEQUENCE</scope>
    <source>
        <strain evidence="3">ATCC 64411 / 73-15</strain>
    </source>
</reference>
<evidence type="ECO:0008006" key="5">
    <source>
        <dbReference type="Google" id="ProtNLM"/>
    </source>
</evidence>
<dbReference type="OMA" id="FDRKCAA"/>
<reference evidence="2" key="2">
    <citation type="submission" date="2010-05" db="EMBL/GenBank/DDBJ databases">
        <title>The Genome Sequence of Magnaporthe poae strain ATCC 64411.</title>
        <authorList>
            <consortium name="The Broad Institute Genome Sequencing Platform"/>
            <consortium name="Broad Institute Genome Sequencing Center for Infectious Disease"/>
            <person name="Ma L.-J."/>
            <person name="Dead R."/>
            <person name="Young S."/>
            <person name="Zeng Q."/>
            <person name="Koehrsen M."/>
            <person name="Alvarado L."/>
            <person name="Berlin A."/>
            <person name="Chapman S.B."/>
            <person name="Chen Z."/>
            <person name="Freedman E."/>
            <person name="Gellesch M."/>
            <person name="Goldberg J."/>
            <person name="Griggs A."/>
            <person name="Gujja S."/>
            <person name="Heilman E.R."/>
            <person name="Heiman D."/>
            <person name="Hepburn T."/>
            <person name="Howarth C."/>
            <person name="Jen D."/>
            <person name="Larson L."/>
            <person name="Mehta T."/>
            <person name="Neiman D."/>
            <person name="Pearson M."/>
            <person name="Roberts A."/>
            <person name="Saif S."/>
            <person name="Shea T."/>
            <person name="Shenoy N."/>
            <person name="Sisk P."/>
            <person name="Stolte C."/>
            <person name="Sykes S."/>
            <person name="Walk T."/>
            <person name="White J."/>
            <person name="Yandava C."/>
            <person name="Haas B."/>
            <person name="Nusbaum C."/>
            <person name="Birren B."/>
        </authorList>
    </citation>
    <scope>NUCLEOTIDE SEQUENCE</scope>
    <source>
        <strain evidence="2">ATCC 64411</strain>
    </source>
</reference>
<dbReference type="EMBL" id="GL876967">
    <property type="protein sequence ID" value="KLU82854.1"/>
    <property type="molecule type" value="Genomic_DNA"/>
</dbReference>
<sequence>MRFTLVVTGLLAYVSSASAAINWTLIKEPNPSDDQKDAYKRIENCMRLAADKYNQLSTVAKKTIRVSYSPGVPTAEANYNGDLRFGKNRAYMNQRTAMHEISHTLGIGQTNEFNRRCSAGDWPTALPLLRSWDGPNAKINCGGSHIWPYGLNYDNEWSDVNANRHVLLVNAMIRDGM</sequence>
<feature type="signal peptide" evidence="1">
    <location>
        <begin position="1"/>
        <end position="19"/>
    </location>
</feature>
<organism evidence="3 4">
    <name type="scientific">Magnaporthiopsis poae (strain ATCC 64411 / 73-15)</name>
    <name type="common">Kentucky bluegrass fungus</name>
    <name type="synonym">Magnaporthe poae</name>
    <dbReference type="NCBI Taxonomy" id="644358"/>
    <lineage>
        <taxon>Eukaryota</taxon>
        <taxon>Fungi</taxon>
        <taxon>Dikarya</taxon>
        <taxon>Ascomycota</taxon>
        <taxon>Pezizomycotina</taxon>
        <taxon>Sordariomycetes</taxon>
        <taxon>Sordariomycetidae</taxon>
        <taxon>Magnaporthales</taxon>
        <taxon>Magnaporthaceae</taxon>
        <taxon>Magnaporthiopsis</taxon>
    </lineage>
</organism>
<keyword evidence="4" id="KW-1185">Reference proteome</keyword>
<dbReference type="Proteomes" id="UP000011715">
    <property type="component" value="Unassembled WGS sequence"/>
</dbReference>
<reference evidence="4" key="1">
    <citation type="submission" date="2010-05" db="EMBL/GenBank/DDBJ databases">
        <title>The genome sequence of Magnaporthe poae strain ATCC 64411.</title>
        <authorList>
            <person name="Ma L.-J."/>
            <person name="Dead R."/>
            <person name="Young S."/>
            <person name="Zeng Q."/>
            <person name="Koehrsen M."/>
            <person name="Alvarado L."/>
            <person name="Berlin A."/>
            <person name="Chapman S.B."/>
            <person name="Chen Z."/>
            <person name="Freedman E."/>
            <person name="Gellesch M."/>
            <person name="Goldberg J."/>
            <person name="Griggs A."/>
            <person name="Gujja S."/>
            <person name="Heilman E.R."/>
            <person name="Heiman D."/>
            <person name="Hepburn T."/>
            <person name="Howarth C."/>
            <person name="Jen D."/>
            <person name="Larson L."/>
            <person name="Mehta T."/>
            <person name="Neiman D."/>
            <person name="Pearson M."/>
            <person name="Roberts A."/>
            <person name="Saif S."/>
            <person name="Shea T."/>
            <person name="Shenoy N."/>
            <person name="Sisk P."/>
            <person name="Stolte C."/>
            <person name="Sykes S."/>
            <person name="Walk T."/>
            <person name="White J."/>
            <person name="Yandava C."/>
            <person name="Haas B."/>
            <person name="Nusbaum C."/>
            <person name="Birren B."/>
        </authorList>
    </citation>
    <scope>NUCLEOTIDE SEQUENCE [LARGE SCALE GENOMIC DNA]</scope>
    <source>
        <strain evidence="4">ATCC 64411 / 73-15</strain>
    </source>
</reference>